<dbReference type="EMBL" id="RWGY01000011">
    <property type="protein sequence ID" value="TVU30236.1"/>
    <property type="molecule type" value="Genomic_DNA"/>
</dbReference>
<comment type="caution">
    <text evidence="2">The sequence shown here is derived from an EMBL/GenBank/DDBJ whole genome shotgun (WGS) entry which is preliminary data.</text>
</comment>
<gene>
    <name evidence="2" type="ORF">EJB05_21846</name>
</gene>
<feature type="region of interest" description="Disordered" evidence="1">
    <location>
        <begin position="63"/>
        <end position="141"/>
    </location>
</feature>
<feature type="non-terminal residue" evidence="2">
    <location>
        <position position="1"/>
    </location>
</feature>
<dbReference type="AlphaFoldDB" id="A0A5J9V2X4"/>
<feature type="compositionally biased region" description="Pro residues" evidence="1">
    <location>
        <begin position="7"/>
        <end position="28"/>
    </location>
</feature>
<sequence length="155" mass="16576">MGAGHPRPIPPPPPSASSPQRAPIPPGATSPQLAPISTAPVQGPADFPSIELQKWRWFHDEQGPLATCPRNRGQAQLGRGELGRRRRRRASLRRAHAGRRGGGTPHPFAPALSWGGSSGRGAPPSSGSAMASPLSVLFVERSRRRRRTGPFDLVR</sequence>
<dbReference type="Gramene" id="TVU30236">
    <property type="protein sequence ID" value="TVU30236"/>
    <property type="gene ID" value="EJB05_21846"/>
</dbReference>
<dbReference type="Proteomes" id="UP000324897">
    <property type="component" value="Chromosome 1"/>
</dbReference>
<proteinExistence type="predicted"/>
<organism evidence="2 3">
    <name type="scientific">Eragrostis curvula</name>
    <name type="common">weeping love grass</name>
    <dbReference type="NCBI Taxonomy" id="38414"/>
    <lineage>
        <taxon>Eukaryota</taxon>
        <taxon>Viridiplantae</taxon>
        <taxon>Streptophyta</taxon>
        <taxon>Embryophyta</taxon>
        <taxon>Tracheophyta</taxon>
        <taxon>Spermatophyta</taxon>
        <taxon>Magnoliopsida</taxon>
        <taxon>Liliopsida</taxon>
        <taxon>Poales</taxon>
        <taxon>Poaceae</taxon>
        <taxon>PACMAD clade</taxon>
        <taxon>Chloridoideae</taxon>
        <taxon>Eragrostideae</taxon>
        <taxon>Eragrostidinae</taxon>
        <taxon>Eragrostis</taxon>
    </lineage>
</organism>
<keyword evidence="3" id="KW-1185">Reference proteome</keyword>
<protein>
    <submittedName>
        <fullName evidence="2">Uncharacterized protein</fullName>
    </submittedName>
</protein>
<feature type="compositionally biased region" description="Low complexity" evidence="1">
    <location>
        <begin position="120"/>
        <end position="135"/>
    </location>
</feature>
<accession>A0A5J9V2X4</accession>
<reference evidence="2 3" key="1">
    <citation type="journal article" date="2019" name="Sci. Rep.">
        <title>A high-quality genome of Eragrostis curvula grass provides insights into Poaceae evolution and supports new strategies to enhance forage quality.</title>
        <authorList>
            <person name="Carballo J."/>
            <person name="Santos B.A.C.M."/>
            <person name="Zappacosta D."/>
            <person name="Garbus I."/>
            <person name="Selva J.P."/>
            <person name="Gallo C.A."/>
            <person name="Diaz A."/>
            <person name="Albertini E."/>
            <person name="Caccamo M."/>
            <person name="Echenique V."/>
        </authorList>
    </citation>
    <scope>NUCLEOTIDE SEQUENCE [LARGE SCALE GENOMIC DNA]</scope>
    <source>
        <strain evidence="3">cv. Victoria</strain>
        <tissue evidence="2">Leaf</tissue>
    </source>
</reference>
<feature type="region of interest" description="Disordered" evidence="1">
    <location>
        <begin position="1"/>
        <end position="46"/>
    </location>
</feature>
<evidence type="ECO:0000313" key="3">
    <source>
        <dbReference type="Proteomes" id="UP000324897"/>
    </source>
</evidence>
<feature type="compositionally biased region" description="Basic residues" evidence="1">
    <location>
        <begin position="84"/>
        <end position="99"/>
    </location>
</feature>
<evidence type="ECO:0000256" key="1">
    <source>
        <dbReference type="SAM" id="MobiDB-lite"/>
    </source>
</evidence>
<name>A0A5J9V2X4_9POAL</name>
<evidence type="ECO:0000313" key="2">
    <source>
        <dbReference type="EMBL" id="TVU30236.1"/>
    </source>
</evidence>